<protein>
    <submittedName>
        <fullName evidence="1">Uncharacterized protein</fullName>
    </submittedName>
</protein>
<dbReference type="EMBL" id="GG770381">
    <property type="protein sequence ID" value="EFG28677.2"/>
    <property type="molecule type" value="Genomic_DNA"/>
</dbReference>
<accession>D6LEU2</accession>
<dbReference type="AlphaFoldDB" id="D6LEU2"/>
<gene>
    <name evidence="1" type="ORF">HMPREF0400_00229</name>
</gene>
<dbReference type="Proteomes" id="UP000003964">
    <property type="component" value="Unassembled WGS sequence"/>
</dbReference>
<name>D6LEU2_9FUSO</name>
<reference evidence="1 2" key="1">
    <citation type="submission" date="2010-03" db="EMBL/GenBank/DDBJ databases">
        <title>The Genome Sequence of Fusobacterium sp. 1_1_41FAA.</title>
        <authorList>
            <consortium name="The Broad Institute Genome Sequencing Platform"/>
            <person name="Ward D."/>
            <person name="Earl A."/>
            <person name="Feldgarden M."/>
            <person name="Gevers D."/>
            <person name="Young S.K."/>
            <person name="Zeng Q."/>
            <person name="Koehrsen M."/>
            <person name="Alvarado L."/>
            <person name="Berlin A."/>
            <person name="Borenstein D."/>
            <person name="Chapman S."/>
            <person name="Chen Z."/>
            <person name="Engels R."/>
            <person name="Freedman E."/>
            <person name="Gellesch M."/>
            <person name="Goldberg J."/>
            <person name="Griggs A."/>
            <person name="Gujja S."/>
            <person name="Heilman E."/>
            <person name="Heiman D."/>
            <person name="Hepburn T."/>
            <person name="Howarth C."/>
            <person name="Jen D."/>
            <person name="Larson L."/>
            <person name="Mehta T."/>
            <person name="Park D."/>
            <person name="Pearson M."/>
            <person name="Richards J."/>
            <person name="Roberts A."/>
            <person name="Saif S."/>
            <person name="Shea T."/>
            <person name="Shenoy N."/>
            <person name="Sisk P."/>
            <person name="Stolte C."/>
            <person name="Sykes S."/>
            <person name="Walk T."/>
            <person name="White J."/>
            <person name="Yandava C."/>
            <person name="Strauss J.C."/>
            <person name="Ambrose C.E."/>
            <person name="Allen-Vercoe E."/>
            <person name="Haas B."/>
            <person name="Henn M.R."/>
            <person name="Nusbaum C."/>
            <person name="Birren B."/>
        </authorList>
    </citation>
    <scope>NUCLEOTIDE SEQUENCE [LARGE SCALE GENOMIC DNA]</scope>
    <source>
        <strain evidence="1 2">1_1_41FAA</strain>
    </source>
</reference>
<evidence type="ECO:0000313" key="2">
    <source>
        <dbReference type="Proteomes" id="UP000003964"/>
    </source>
</evidence>
<sequence>MNNQEKAKEEFIQVYIEHCKKCKEIAYIKNPYGMLDGHGRETKELTIKLLEEMERIKKKYDVHKIDFYYEDASKIFNKVFFDE</sequence>
<evidence type="ECO:0000313" key="1">
    <source>
        <dbReference type="EMBL" id="EFG28677.2"/>
    </source>
</evidence>
<dbReference type="RefSeq" id="WP_008820255.1">
    <property type="nucleotide sequence ID" value="NZ_GG770381.1"/>
</dbReference>
<proteinExistence type="predicted"/>
<organism evidence="1 2">
    <name type="scientific">Fusobacterium periodonticum 1_1_41FAA</name>
    <dbReference type="NCBI Taxonomy" id="469621"/>
    <lineage>
        <taxon>Bacteria</taxon>
        <taxon>Fusobacteriati</taxon>
        <taxon>Fusobacteriota</taxon>
        <taxon>Fusobacteriia</taxon>
        <taxon>Fusobacteriales</taxon>
        <taxon>Fusobacteriaceae</taxon>
        <taxon>Fusobacterium</taxon>
    </lineage>
</organism>